<comment type="caution">
    <text evidence="1">The sequence shown here is derived from an EMBL/GenBank/DDBJ whole genome shotgun (WGS) entry which is preliminary data.</text>
</comment>
<evidence type="ECO:0000313" key="2">
    <source>
        <dbReference type="Proteomes" id="UP001084650"/>
    </source>
</evidence>
<gene>
    <name evidence="1" type="ORF">OY187_19030</name>
</gene>
<name>A0ABT4HIV6_MYCIR</name>
<dbReference type="Proteomes" id="UP001084650">
    <property type="component" value="Unassembled WGS sequence"/>
</dbReference>
<proteinExistence type="predicted"/>
<keyword evidence="2" id="KW-1185">Reference proteome</keyword>
<evidence type="ECO:0000313" key="1">
    <source>
        <dbReference type="EMBL" id="MCZ0730145.1"/>
    </source>
</evidence>
<reference evidence="1" key="1">
    <citation type="submission" date="2022-12" db="EMBL/GenBank/DDBJ databases">
        <title>Whole genome sequence of Mycolicibacterium iranicum strain SBH312.</title>
        <authorList>
            <person name="Jani J."/>
            <person name="Arifin Mustapha Z."/>
            <person name="Ahmed K."/>
            <person name="Kai Ling C."/>
        </authorList>
    </citation>
    <scope>NUCLEOTIDE SEQUENCE</scope>
    <source>
        <strain evidence="1">SBH312</strain>
    </source>
</reference>
<dbReference type="RefSeq" id="WP_268786862.1">
    <property type="nucleotide sequence ID" value="NZ_JAPQYE010000008.1"/>
</dbReference>
<protein>
    <submittedName>
        <fullName evidence="1">Uncharacterized protein</fullName>
    </submittedName>
</protein>
<sequence>MRPRIVQADAQIGFYWAAPDGASTSLQALVCSDDEPDRLIATHLKALDDALIIAAARFGDILGGGRRPEGANERDDLAELHRTLDRCCFEYAAAVDLTGSKPDLRAGKIIGTAVLFSILARQPLGLLGPAPLDGALDEPTLGVVGGFGEMCEVDPDKPWLGGRWVVRTERGQRFPLTLQMLMFDSSGVNKQAARREHIDALQRVVDASQGSDAEPAGVACALDWLMYDWLMAHRDGPDSAEIVFPKGHEDDATVLVAAAAASVTARAAFDPGLVGICGTSERSGMRSL</sequence>
<dbReference type="EMBL" id="JAPQYE010000008">
    <property type="protein sequence ID" value="MCZ0730145.1"/>
    <property type="molecule type" value="Genomic_DNA"/>
</dbReference>
<accession>A0ABT4HIV6</accession>
<organism evidence="1 2">
    <name type="scientific">Mycolicibacterium iranicum</name>
    <name type="common">Mycobacterium iranicum</name>
    <dbReference type="NCBI Taxonomy" id="912594"/>
    <lineage>
        <taxon>Bacteria</taxon>
        <taxon>Bacillati</taxon>
        <taxon>Actinomycetota</taxon>
        <taxon>Actinomycetes</taxon>
        <taxon>Mycobacteriales</taxon>
        <taxon>Mycobacteriaceae</taxon>
        <taxon>Mycolicibacterium</taxon>
    </lineage>
</organism>